<keyword evidence="2" id="KW-0963">Cytoplasm</keyword>
<proteinExistence type="predicted"/>
<dbReference type="Gene3D" id="1.20.900.10">
    <property type="entry name" value="Dbl homology (DH) domain"/>
    <property type="match status" value="1"/>
</dbReference>
<dbReference type="GO" id="GO:0005085">
    <property type="term" value="F:guanyl-nucleotide exchange factor activity"/>
    <property type="evidence" value="ECO:0007669"/>
    <property type="project" value="InterPro"/>
</dbReference>
<evidence type="ECO:0000313" key="4">
    <source>
        <dbReference type="EMBL" id="PWN41077.1"/>
    </source>
</evidence>
<dbReference type="STRING" id="1522189.A0A316VU04"/>
<name>A0A316VU04_9BASI</name>
<comment type="subcellular location">
    <subcellularLocation>
        <location evidence="1">Cytoplasm</location>
    </subcellularLocation>
</comment>
<dbReference type="InterPro" id="IPR000219">
    <property type="entry name" value="DH_dom"/>
</dbReference>
<dbReference type="AlphaFoldDB" id="A0A316VU04"/>
<dbReference type="InParanoid" id="A0A316VU04"/>
<dbReference type="PROSITE" id="PS50010">
    <property type="entry name" value="DH_2"/>
    <property type="match status" value="1"/>
</dbReference>
<reference evidence="4 5" key="1">
    <citation type="journal article" date="2018" name="Mol. Biol. Evol.">
        <title>Broad Genomic Sampling Reveals a Smut Pathogenic Ancestry of the Fungal Clade Ustilaginomycotina.</title>
        <authorList>
            <person name="Kijpornyongpan T."/>
            <person name="Mondo S.J."/>
            <person name="Barry K."/>
            <person name="Sandor L."/>
            <person name="Lee J."/>
            <person name="Lipzen A."/>
            <person name="Pangilinan J."/>
            <person name="LaButti K."/>
            <person name="Hainaut M."/>
            <person name="Henrissat B."/>
            <person name="Grigoriev I.V."/>
            <person name="Spatafora J.W."/>
            <person name="Aime M.C."/>
        </authorList>
    </citation>
    <scope>NUCLEOTIDE SEQUENCE [LARGE SCALE GENOMIC DNA]</scope>
    <source>
        <strain evidence="4 5">MCA 4658</strain>
    </source>
</reference>
<dbReference type="RefSeq" id="XP_025368237.1">
    <property type="nucleotide sequence ID" value="XM_025511525.1"/>
</dbReference>
<protein>
    <submittedName>
        <fullName evidence="4">Dbl homology domain-containing protein</fullName>
    </submittedName>
</protein>
<dbReference type="SUPFAM" id="SSF48065">
    <property type="entry name" value="DBL homology domain (DH-domain)"/>
    <property type="match status" value="1"/>
</dbReference>
<feature type="non-terminal residue" evidence="4">
    <location>
        <position position="1"/>
    </location>
</feature>
<dbReference type="PANTHER" id="PTHR46006:SF6">
    <property type="entry name" value="INTERSECTIN-2 ISOFORM X1"/>
    <property type="match status" value="1"/>
</dbReference>
<dbReference type="Pfam" id="PF00621">
    <property type="entry name" value="RhoGEF"/>
    <property type="match status" value="1"/>
</dbReference>
<gene>
    <name evidence="4" type="ORF">IE81DRAFT_282113</name>
</gene>
<dbReference type="OrthoDB" id="1716625at2759"/>
<dbReference type="EMBL" id="KZ819399">
    <property type="protein sequence ID" value="PWN41077.1"/>
    <property type="molecule type" value="Genomic_DNA"/>
</dbReference>
<evidence type="ECO:0000256" key="2">
    <source>
        <dbReference type="ARBA" id="ARBA00022490"/>
    </source>
</evidence>
<dbReference type="Proteomes" id="UP000245783">
    <property type="component" value="Unassembled WGS sequence"/>
</dbReference>
<organism evidence="4 5">
    <name type="scientific">Ceraceosorus guamensis</name>
    <dbReference type="NCBI Taxonomy" id="1522189"/>
    <lineage>
        <taxon>Eukaryota</taxon>
        <taxon>Fungi</taxon>
        <taxon>Dikarya</taxon>
        <taxon>Basidiomycota</taxon>
        <taxon>Ustilaginomycotina</taxon>
        <taxon>Exobasidiomycetes</taxon>
        <taxon>Ceraceosorales</taxon>
        <taxon>Ceraceosoraceae</taxon>
        <taxon>Ceraceosorus</taxon>
    </lineage>
</organism>
<evidence type="ECO:0000256" key="1">
    <source>
        <dbReference type="ARBA" id="ARBA00004496"/>
    </source>
</evidence>
<dbReference type="GeneID" id="37033395"/>
<keyword evidence="5" id="KW-1185">Reference proteome</keyword>
<dbReference type="GO" id="GO:0035025">
    <property type="term" value="P:positive regulation of Rho protein signal transduction"/>
    <property type="evidence" value="ECO:0007669"/>
    <property type="project" value="TreeGrafter"/>
</dbReference>
<dbReference type="InterPro" id="IPR051480">
    <property type="entry name" value="Endocytic_GEF_Adapter"/>
</dbReference>
<feature type="domain" description="DH" evidence="3">
    <location>
        <begin position="24"/>
        <end position="183"/>
    </location>
</feature>
<evidence type="ECO:0000313" key="5">
    <source>
        <dbReference type="Proteomes" id="UP000245783"/>
    </source>
</evidence>
<evidence type="ECO:0000259" key="3">
    <source>
        <dbReference type="PROSITE" id="PS50010"/>
    </source>
</evidence>
<dbReference type="InterPro" id="IPR035899">
    <property type="entry name" value="DBL_dom_sf"/>
</dbReference>
<sequence length="183" mass="21093">SWRSSLPARTWSQLLAQFGPKEMHRQEVIWELCSTERSFVQNLASILKVFGVPLRDYQGHWERGTPKLMAKIFDWLESILQLHIKISTSFDTARASHATPVILQIASAVLRHVEALVVHQPYLVRFEEANALLEQILHAPEPLPFASFVQDQLRLRECGSMSLGSFLLKPIQRLMKYPLFFKV</sequence>
<feature type="non-terminal residue" evidence="4">
    <location>
        <position position="183"/>
    </location>
</feature>
<dbReference type="PANTHER" id="PTHR46006">
    <property type="entry name" value="RHO GUANINE NUCLEOTIDE EXCHANGE FACTOR AT 64C, ISOFORM A"/>
    <property type="match status" value="1"/>
</dbReference>
<dbReference type="SMART" id="SM00325">
    <property type="entry name" value="RhoGEF"/>
    <property type="match status" value="1"/>
</dbReference>
<accession>A0A316VU04</accession>
<dbReference type="GO" id="GO:0005737">
    <property type="term" value="C:cytoplasm"/>
    <property type="evidence" value="ECO:0007669"/>
    <property type="project" value="UniProtKB-SubCell"/>
</dbReference>